<sequence>MTGGRYRLICDAIMLLVRADGRVLCVRKNAQAEHASSQLTAVGGHLEDGEAVDAAARREAREEAGVDVAPRDQEFVGLAHYNSPQGGGRLGAVFTAQVWSGEVRNAEPDKHEAVVWVDPARPPADCHPYTLAIFEMYRTGALYLSLGWTTEQAGAAR</sequence>
<dbReference type="InterPro" id="IPR015797">
    <property type="entry name" value="NUDIX_hydrolase-like_dom_sf"/>
</dbReference>
<dbReference type="Proteomes" id="UP000054241">
    <property type="component" value="Unassembled WGS sequence"/>
</dbReference>
<comment type="caution">
    <text evidence="4">The sequence shown here is derived from an EMBL/GenBank/DDBJ whole genome shotgun (WGS) entry which is preliminary data.</text>
</comment>
<dbReference type="SUPFAM" id="SSF55811">
    <property type="entry name" value="Nudix"/>
    <property type="match status" value="1"/>
</dbReference>
<dbReference type="STRING" id="67285.AQI88_30865"/>
<dbReference type="InterPro" id="IPR020084">
    <property type="entry name" value="NUDIX_hydrolase_CS"/>
</dbReference>
<dbReference type="OrthoDB" id="21342at2"/>
<protein>
    <recommendedName>
        <fullName evidence="3">Nudix hydrolase domain-containing protein</fullName>
    </recommendedName>
</protein>
<keyword evidence="5" id="KW-1185">Reference proteome</keyword>
<evidence type="ECO:0000313" key="5">
    <source>
        <dbReference type="Proteomes" id="UP000054241"/>
    </source>
</evidence>
<accession>A0A101NGC1</accession>
<reference evidence="4 5" key="1">
    <citation type="submission" date="2015-10" db="EMBL/GenBank/DDBJ databases">
        <title>Draft genome sequence of Streptomyces cellostaticus DSM 40189, type strain for the species Streptomyces cellostaticus.</title>
        <authorList>
            <person name="Ruckert C."/>
            <person name="Winkler A."/>
            <person name="Kalinowski J."/>
            <person name="Kampfer P."/>
            <person name="Glaeser S."/>
        </authorList>
    </citation>
    <scope>NUCLEOTIDE SEQUENCE [LARGE SCALE GENOMIC DNA]</scope>
    <source>
        <strain evidence="4 5">DSM 40189</strain>
    </source>
</reference>
<dbReference type="PANTHER" id="PTHR43046">
    <property type="entry name" value="GDP-MANNOSE MANNOSYL HYDROLASE"/>
    <property type="match status" value="1"/>
</dbReference>
<dbReference type="PANTHER" id="PTHR43046:SF2">
    <property type="entry name" value="8-OXO-DGTP DIPHOSPHATASE-RELATED"/>
    <property type="match status" value="1"/>
</dbReference>
<organism evidence="4 5">
    <name type="scientific">Streptomyces cellostaticus</name>
    <dbReference type="NCBI Taxonomy" id="67285"/>
    <lineage>
        <taxon>Bacteria</taxon>
        <taxon>Bacillati</taxon>
        <taxon>Actinomycetota</taxon>
        <taxon>Actinomycetes</taxon>
        <taxon>Kitasatosporales</taxon>
        <taxon>Streptomycetaceae</taxon>
        <taxon>Streptomyces</taxon>
    </lineage>
</organism>
<keyword evidence="2" id="KW-0378">Hydrolase</keyword>
<feature type="domain" description="Nudix hydrolase" evidence="3">
    <location>
        <begin position="6"/>
        <end position="139"/>
    </location>
</feature>
<evidence type="ECO:0000256" key="2">
    <source>
        <dbReference type="ARBA" id="ARBA00022801"/>
    </source>
</evidence>
<dbReference type="AlphaFoldDB" id="A0A101NGC1"/>
<dbReference type="Gene3D" id="3.90.79.10">
    <property type="entry name" value="Nucleoside Triphosphate Pyrophosphohydrolase"/>
    <property type="match status" value="1"/>
</dbReference>
<name>A0A101NGC1_9ACTN</name>
<evidence type="ECO:0000313" key="4">
    <source>
        <dbReference type="EMBL" id="KUM92577.1"/>
    </source>
</evidence>
<dbReference type="InterPro" id="IPR000086">
    <property type="entry name" value="NUDIX_hydrolase_dom"/>
</dbReference>
<dbReference type="Pfam" id="PF00293">
    <property type="entry name" value="NUDIX"/>
    <property type="match status" value="1"/>
</dbReference>
<gene>
    <name evidence="4" type="ORF">AQI88_30865</name>
</gene>
<evidence type="ECO:0000256" key="1">
    <source>
        <dbReference type="ARBA" id="ARBA00001946"/>
    </source>
</evidence>
<dbReference type="RefSeq" id="WP_067005432.1">
    <property type="nucleotide sequence ID" value="NZ_BNDU01000012.1"/>
</dbReference>
<evidence type="ECO:0000259" key="3">
    <source>
        <dbReference type="PROSITE" id="PS51462"/>
    </source>
</evidence>
<dbReference type="GO" id="GO:0016787">
    <property type="term" value="F:hydrolase activity"/>
    <property type="evidence" value="ECO:0007669"/>
    <property type="project" value="UniProtKB-KW"/>
</dbReference>
<dbReference type="PROSITE" id="PS00893">
    <property type="entry name" value="NUDIX_BOX"/>
    <property type="match status" value="1"/>
</dbReference>
<dbReference type="EMBL" id="LMWL01000061">
    <property type="protein sequence ID" value="KUM92577.1"/>
    <property type="molecule type" value="Genomic_DNA"/>
</dbReference>
<dbReference type="PROSITE" id="PS51462">
    <property type="entry name" value="NUDIX"/>
    <property type="match status" value="1"/>
</dbReference>
<comment type="cofactor">
    <cofactor evidence="1">
        <name>Mg(2+)</name>
        <dbReference type="ChEBI" id="CHEBI:18420"/>
    </cofactor>
</comment>
<proteinExistence type="predicted"/>